<name>A0AAD3CUC8_9STRA</name>
<dbReference type="Gene3D" id="3.40.50.2300">
    <property type="match status" value="1"/>
</dbReference>
<organism evidence="2 3">
    <name type="scientific">Chaetoceros tenuissimus</name>
    <dbReference type="NCBI Taxonomy" id="426638"/>
    <lineage>
        <taxon>Eukaryota</taxon>
        <taxon>Sar</taxon>
        <taxon>Stramenopiles</taxon>
        <taxon>Ochrophyta</taxon>
        <taxon>Bacillariophyta</taxon>
        <taxon>Coscinodiscophyceae</taxon>
        <taxon>Chaetocerotophycidae</taxon>
        <taxon>Chaetocerotales</taxon>
        <taxon>Chaetocerotaceae</taxon>
        <taxon>Chaetoceros</taxon>
    </lineage>
</organism>
<gene>
    <name evidence="2" type="ORF">CTEN210_08897</name>
</gene>
<evidence type="ECO:0000256" key="1">
    <source>
        <dbReference type="SAM" id="SignalP"/>
    </source>
</evidence>
<dbReference type="AlphaFoldDB" id="A0AAD3CUC8"/>
<dbReference type="Proteomes" id="UP001054902">
    <property type="component" value="Unassembled WGS sequence"/>
</dbReference>
<dbReference type="SUPFAM" id="SSF52788">
    <property type="entry name" value="Phosphotyrosine protein phosphatases I"/>
    <property type="match status" value="1"/>
</dbReference>
<protein>
    <submittedName>
        <fullName evidence="2">Uncharacterized protein</fullName>
    </submittedName>
</protein>
<keyword evidence="1" id="KW-0732">Signal</keyword>
<comment type="caution">
    <text evidence="2">The sequence shown here is derived from an EMBL/GenBank/DDBJ whole genome shotgun (WGS) entry which is preliminary data.</text>
</comment>
<reference evidence="2 3" key="1">
    <citation type="journal article" date="2021" name="Sci. Rep.">
        <title>The genome of the diatom Chaetoceros tenuissimus carries an ancient integrated fragment of an extant virus.</title>
        <authorList>
            <person name="Hongo Y."/>
            <person name="Kimura K."/>
            <person name="Takaki Y."/>
            <person name="Yoshida Y."/>
            <person name="Baba S."/>
            <person name="Kobayashi G."/>
            <person name="Nagasaki K."/>
            <person name="Hano T."/>
            <person name="Tomaru Y."/>
        </authorList>
    </citation>
    <scope>NUCLEOTIDE SEQUENCE [LARGE SCALE GENOMIC DNA]</scope>
    <source>
        <strain evidence="2 3">NIES-3715</strain>
    </source>
</reference>
<dbReference type="EMBL" id="BLLK01000045">
    <property type="protein sequence ID" value="GFH52421.1"/>
    <property type="molecule type" value="Genomic_DNA"/>
</dbReference>
<accession>A0AAD3CUC8</accession>
<feature type="chain" id="PRO_5041914022" evidence="1">
    <location>
        <begin position="20"/>
        <end position="332"/>
    </location>
</feature>
<dbReference type="InterPro" id="IPR036196">
    <property type="entry name" value="Ptyr_pPase_sf"/>
</dbReference>
<proteinExistence type="predicted"/>
<feature type="signal peptide" evidence="1">
    <location>
        <begin position="1"/>
        <end position="19"/>
    </location>
</feature>
<evidence type="ECO:0000313" key="3">
    <source>
        <dbReference type="Proteomes" id="UP001054902"/>
    </source>
</evidence>
<sequence>MKYSISISTLILFLAVASAFSPGGEVPFSLSYYQKARAQETSNFLDASRFHFQILFVDDDNFHGRIAEGILARQAEYNDALFTLFPSSATIEGSAEAPRDSAPSPIALEICNDLGLCPTRSSELGTAFDISYISEYDLIIAMNESVQSLILRSLPSDSGYEPKCRTLSEFLSTDFCGIQSQGDVTEALLKDMFEVDLWQRVEPFYDLVKDSSSTIFSQPMDANDIYQPSFVLSDTGSAVPNTNGWPQVQAGMLVACTGIVKFCLDTMDAQFDASLDNLLQKNFYKPDHLDFTVEQADDQLRKSSFSITGYFSPKQRHDRIKKHFDSLREKFE</sequence>
<evidence type="ECO:0000313" key="2">
    <source>
        <dbReference type="EMBL" id="GFH52421.1"/>
    </source>
</evidence>
<keyword evidence="3" id="KW-1185">Reference proteome</keyword>